<dbReference type="EMBL" id="LAZR01001089">
    <property type="protein sequence ID" value="KKN50923.1"/>
    <property type="molecule type" value="Genomic_DNA"/>
</dbReference>
<reference evidence="3" key="1">
    <citation type="journal article" date="2015" name="Nature">
        <title>Complex archaea that bridge the gap between prokaryotes and eukaryotes.</title>
        <authorList>
            <person name="Spang A."/>
            <person name="Saw J.H."/>
            <person name="Jorgensen S.L."/>
            <person name="Zaremba-Niedzwiedzka K."/>
            <person name="Martijn J."/>
            <person name="Lind A.E."/>
            <person name="van Eijk R."/>
            <person name="Schleper C."/>
            <person name="Guy L."/>
            <person name="Ettema T.J."/>
        </authorList>
    </citation>
    <scope>NUCLEOTIDE SEQUENCE</scope>
</reference>
<gene>
    <name evidence="3" type="ORF">LCGC14_0627880</name>
</gene>
<sequence>MKEHPLLKEQEKTKSPAPDANVPTTLQLSKEEAEIATNQDKKVEAEIRTKLRQQGYQSLEDGLKDMESKRQEATQRLESAQEIENSAIKLKGEFEEEKQKAIRALVILKQREEGTNARLERAIKIENALNSKDERYTIAIKELQALIKYHHTYITPCVKSLKLVSKSIYTWIDLLNDTEYDFSVLYNYIGRVTRKLDNYIADMPAYIPNDIIPKDEVDE</sequence>
<feature type="region of interest" description="Disordered" evidence="2">
    <location>
        <begin position="1"/>
        <end position="22"/>
    </location>
</feature>
<accession>A0A0F9UBD5</accession>
<protein>
    <submittedName>
        <fullName evidence="3">Uncharacterized protein</fullName>
    </submittedName>
</protein>
<name>A0A0F9UBD5_9ZZZZ</name>
<feature type="compositionally biased region" description="Basic and acidic residues" evidence="2">
    <location>
        <begin position="1"/>
        <end position="14"/>
    </location>
</feature>
<evidence type="ECO:0000256" key="1">
    <source>
        <dbReference type="SAM" id="Coils"/>
    </source>
</evidence>
<feature type="coiled-coil region" evidence="1">
    <location>
        <begin position="28"/>
        <end position="111"/>
    </location>
</feature>
<comment type="caution">
    <text evidence="3">The sequence shown here is derived from an EMBL/GenBank/DDBJ whole genome shotgun (WGS) entry which is preliminary data.</text>
</comment>
<organism evidence="3">
    <name type="scientific">marine sediment metagenome</name>
    <dbReference type="NCBI Taxonomy" id="412755"/>
    <lineage>
        <taxon>unclassified sequences</taxon>
        <taxon>metagenomes</taxon>
        <taxon>ecological metagenomes</taxon>
    </lineage>
</organism>
<dbReference type="AlphaFoldDB" id="A0A0F9UBD5"/>
<proteinExistence type="predicted"/>
<evidence type="ECO:0000313" key="3">
    <source>
        <dbReference type="EMBL" id="KKN50923.1"/>
    </source>
</evidence>
<keyword evidence="1" id="KW-0175">Coiled coil</keyword>
<evidence type="ECO:0000256" key="2">
    <source>
        <dbReference type="SAM" id="MobiDB-lite"/>
    </source>
</evidence>